<dbReference type="EMBL" id="BK015305">
    <property type="protein sequence ID" value="DAE00576.1"/>
    <property type="molecule type" value="Genomic_DNA"/>
</dbReference>
<sequence length="782" mass="90868">MARIMNPDYIEEPRLFRNEWKNDEVDRSQLNREFLTNEAGGLRKEIEDNMQNLALTAKQTLRRRKPITDWKTTNKSFLNMYNTLHKLGIKNNKFFLRLYDRDLSGVDVYNTTMPKDLQLKIILECIINPWYFLREVCRIPVDGKPIEPGGGVAFIADRNNIASWYCFLNGIDHYDSKSRQLGKTQNAVAQLNYAFHFGAMSATMLFFSKDFPLAKQNLYRLKCQRDMLPKWMQMRIAFKDDGSIDKGQDNVTTMRNPITNNVIKVMPKATSQDAAVKLGRGETSSFYWNDEYDFTPFNNEIMDAAAFAYSTARENAKNNKSLFGRILTSTPGYLNTQAGKDAEKRIQRMLQWDDHMYDEPINKIHSRLNSNKCNGYMYIEHTWKQLGKSLDWYKNQCKLVDYDGDKILREIELQRIQGNELSPFKKQALVFIAQNKKTPIEKIKIDKELDPILQYEKFNKKITYILSVDPSEGLALNNNAFTLINPHTQMIAAEYKSPYISPPDFFRMICAFIKNYGLKVMIVIESNRGRELINRFLESQYRFMLWYDEDKLTAKAVKNVDQYGAERQAANARRSIGFDTTKSTKPLLFSIIERFMEEELEKVNTEYLVKDVACVQRKPNGAIIMGVGDDDEGEGHGDILMAYLIGLFVLFNAKNLEEFGIHPGASEPEDPDRELTMEEQRIKIQSVMGDLPPEMQEIFKDYMRQTDPVESSQKYQKQIQMEMEMQEAAMRGTDEYFNPGMNRFIDPGQQDDLWRSTNEAIMEGYNSGRSDPSRMFNAEDWV</sequence>
<accession>A0A8S5P1Q4</accession>
<evidence type="ECO:0000313" key="1">
    <source>
        <dbReference type="EMBL" id="DAE00576.1"/>
    </source>
</evidence>
<dbReference type="Gene3D" id="3.40.50.300">
    <property type="entry name" value="P-loop containing nucleotide triphosphate hydrolases"/>
    <property type="match status" value="1"/>
</dbReference>
<organism evidence="1">
    <name type="scientific">Myoviridae sp. ctrf010</name>
    <dbReference type="NCBI Taxonomy" id="2825182"/>
    <lineage>
        <taxon>Viruses</taxon>
        <taxon>Duplodnaviria</taxon>
        <taxon>Heunggongvirae</taxon>
        <taxon>Uroviricota</taxon>
        <taxon>Caudoviricetes</taxon>
    </lineage>
</organism>
<reference evidence="1" key="1">
    <citation type="journal article" date="2021" name="Proc. Natl. Acad. Sci. U.S.A.">
        <title>A Catalog of Tens of Thousands of Viruses from Human Metagenomes Reveals Hidden Associations with Chronic Diseases.</title>
        <authorList>
            <person name="Tisza M.J."/>
            <person name="Buck C.B."/>
        </authorList>
    </citation>
    <scope>NUCLEOTIDE SEQUENCE</scope>
    <source>
        <strain evidence="1">Ctrf010</strain>
    </source>
</reference>
<proteinExistence type="predicted"/>
<dbReference type="Gene3D" id="3.30.420.240">
    <property type="match status" value="1"/>
</dbReference>
<dbReference type="InterPro" id="IPR027417">
    <property type="entry name" value="P-loop_NTPase"/>
</dbReference>
<name>A0A8S5P1Q4_9CAUD</name>
<protein>
    <submittedName>
        <fullName evidence="1">Large terminase</fullName>
    </submittedName>
</protein>